<proteinExistence type="inferred from homology"/>
<dbReference type="InterPro" id="IPR050445">
    <property type="entry name" value="Bact_polysacc_biosynth/exp"/>
</dbReference>
<evidence type="ECO:0000256" key="7">
    <source>
        <dbReference type="ARBA" id="ARBA00023137"/>
    </source>
</evidence>
<dbReference type="PANTHER" id="PTHR32309">
    <property type="entry name" value="TYROSINE-PROTEIN KINASE"/>
    <property type="match status" value="1"/>
</dbReference>
<dbReference type="GO" id="GO:0042802">
    <property type="term" value="F:identical protein binding"/>
    <property type="evidence" value="ECO:0007669"/>
    <property type="project" value="UniProtKB-ARBA"/>
</dbReference>
<comment type="catalytic activity">
    <reaction evidence="8">
        <text>L-tyrosyl-[protein] + ATP = O-phospho-L-tyrosyl-[protein] + ADP + H(+)</text>
        <dbReference type="Rhea" id="RHEA:10596"/>
        <dbReference type="Rhea" id="RHEA-COMP:10136"/>
        <dbReference type="Rhea" id="RHEA-COMP:20101"/>
        <dbReference type="ChEBI" id="CHEBI:15378"/>
        <dbReference type="ChEBI" id="CHEBI:30616"/>
        <dbReference type="ChEBI" id="CHEBI:46858"/>
        <dbReference type="ChEBI" id="CHEBI:61978"/>
        <dbReference type="ChEBI" id="CHEBI:456216"/>
        <dbReference type="EC" id="2.7.10.2"/>
    </reaction>
</comment>
<evidence type="ECO:0000259" key="9">
    <source>
        <dbReference type="Pfam" id="PF13614"/>
    </source>
</evidence>
<comment type="similarity">
    <text evidence="1">Belongs to the CpsD/CapB family.</text>
</comment>
<evidence type="ECO:0000256" key="3">
    <source>
        <dbReference type="ARBA" id="ARBA00022679"/>
    </source>
</evidence>
<keyword evidence="3" id="KW-0808">Transferase</keyword>
<evidence type="ECO:0000256" key="4">
    <source>
        <dbReference type="ARBA" id="ARBA00022741"/>
    </source>
</evidence>
<dbReference type="OrthoDB" id="9794577at2"/>
<organism evidence="10 11">
    <name type="scientific">Listeria cornellensis FSL F6-0969</name>
    <dbReference type="NCBI Taxonomy" id="1265820"/>
    <lineage>
        <taxon>Bacteria</taxon>
        <taxon>Bacillati</taxon>
        <taxon>Bacillota</taxon>
        <taxon>Bacilli</taxon>
        <taxon>Bacillales</taxon>
        <taxon>Listeriaceae</taxon>
        <taxon>Listeria</taxon>
    </lineage>
</organism>
<gene>
    <name evidence="10" type="ORF">PCORN_04372</name>
</gene>
<evidence type="ECO:0000256" key="2">
    <source>
        <dbReference type="ARBA" id="ARBA00011903"/>
    </source>
</evidence>
<evidence type="ECO:0000256" key="8">
    <source>
        <dbReference type="ARBA" id="ARBA00051245"/>
    </source>
</evidence>
<evidence type="ECO:0000256" key="1">
    <source>
        <dbReference type="ARBA" id="ARBA00007316"/>
    </source>
</evidence>
<dbReference type="RefSeq" id="WP_036077702.1">
    <property type="nucleotide sequence ID" value="NZ_AODE01000010.1"/>
</dbReference>
<dbReference type="PANTHER" id="PTHR32309:SF13">
    <property type="entry name" value="FERRIC ENTEROBACTIN TRANSPORT PROTEIN FEPE"/>
    <property type="match status" value="1"/>
</dbReference>
<dbReference type="CDD" id="cd05387">
    <property type="entry name" value="BY-kinase"/>
    <property type="match status" value="1"/>
</dbReference>
<dbReference type="FunFam" id="3.40.50.300:FF:000527">
    <property type="entry name" value="Tyrosine-protein kinase etk"/>
    <property type="match status" value="1"/>
</dbReference>
<accession>W7C389</accession>
<keyword evidence="7" id="KW-0829">Tyrosine-protein kinase</keyword>
<feature type="domain" description="AAA" evidence="9">
    <location>
        <begin position="49"/>
        <end position="197"/>
    </location>
</feature>
<dbReference type="EMBL" id="AODE01000010">
    <property type="protein sequence ID" value="EUJ31547.1"/>
    <property type="molecule type" value="Genomic_DNA"/>
</dbReference>
<dbReference type="SUPFAM" id="SSF52540">
    <property type="entry name" value="P-loop containing nucleoside triphosphate hydrolases"/>
    <property type="match status" value="1"/>
</dbReference>
<comment type="caution">
    <text evidence="10">The sequence shown here is derived from an EMBL/GenBank/DDBJ whole genome shotgun (WGS) entry which is preliminary data.</text>
</comment>
<reference evidence="10 11" key="1">
    <citation type="journal article" date="2014" name="Int. J. Syst. Evol. Microbiol.">
        <title>Listeria floridensis sp. nov., Listeria aquatica sp. nov., Listeria cornellensis sp. nov., Listeria riparia sp. nov. and Listeria grandensis sp. nov., from agricultural and natural environments.</title>
        <authorList>
            <person name="den Bakker H.C."/>
            <person name="Warchocki S."/>
            <person name="Wright E.M."/>
            <person name="Allred A.F."/>
            <person name="Ahlstrom C."/>
            <person name="Manuel C.S."/>
            <person name="Stasiewicz M.J."/>
            <person name="Burrell A."/>
            <person name="Roof S."/>
            <person name="Strawn L."/>
            <person name="Fortes E.D."/>
            <person name="Nightingale K.K."/>
            <person name="Kephart D."/>
            <person name="Wiedmann M."/>
        </authorList>
    </citation>
    <scope>NUCLEOTIDE SEQUENCE [LARGE SCALE GENOMIC DNA]</scope>
    <source>
        <strain evidence="11">FSL F6-969</strain>
    </source>
</reference>
<dbReference type="Pfam" id="PF13614">
    <property type="entry name" value="AAA_31"/>
    <property type="match status" value="1"/>
</dbReference>
<evidence type="ECO:0000256" key="5">
    <source>
        <dbReference type="ARBA" id="ARBA00022777"/>
    </source>
</evidence>
<protein>
    <recommendedName>
        <fullName evidence="2">non-specific protein-tyrosine kinase</fullName>
        <ecNumber evidence="2">2.7.10.2</ecNumber>
    </recommendedName>
</protein>
<dbReference type="GO" id="GO:0004715">
    <property type="term" value="F:non-membrane spanning protein tyrosine kinase activity"/>
    <property type="evidence" value="ECO:0007669"/>
    <property type="project" value="UniProtKB-EC"/>
</dbReference>
<dbReference type="NCBIfam" id="TIGR01007">
    <property type="entry name" value="eps_fam"/>
    <property type="match status" value="1"/>
</dbReference>
<keyword evidence="5" id="KW-0418">Kinase</keyword>
<sequence length="236" mass="26248">MMPIKLRSKKKQNISIMQKESNSISSEQLRTIRTSIQFASTEKLRTMVVTSPEPGAGKSFISMNLAISFAEQGNKVLLIDADLRRPTVHTTLRLSNELGLSNYLAGQGKLEECLQEITMHENLFVISSGIIPPNPAELLSSNKMKEFVQIVSNMFDIVIFDAPPVLPVVDPLIIGNMVDGLILVLRSEHTDQSDAVQTLDKIKQSKIKMIGAVLNGRKNRGDSYKTVYYTKKSKVN</sequence>
<dbReference type="GO" id="GO:0005886">
    <property type="term" value="C:plasma membrane"/>
    <property type="evidence" value="ECO:0007669"/>
    <property type="project" value="TreeGrafter"/>
</dbReference>
<evidence type="ECO:0000313" key="10">
    <source>
        <dbReference type="EMBL" id="EUJ31547.1"/>
    </source>
</evidence>
<name>W7C389_9LIST</name>
<dbReference type="InterPro" id="IPR005702">
    <property type="entry name" value="Wzc-like_C"/>
</dbReference>
<keyword evidence="4" id="KW-0547">Nucleotide-binding</keyword>
<dbReference type="Gene3D" id="3.40.50.300">
    <property type="entry name" value="P-loop containing nucleotide triphosphate hydrolases"/>
    <property type="match status" value="1"/>
</dbReference>
<keyword evidence="6" id="KW-0067">ATP-binding</keyword>
<evidence type="ECO:0000313" key="11">
    <source>
        <dbReference type="Proteomes" id="UP000019254"/>
    </source>
</evidence>
<dbReference type="STRING" id="1265820.PCORN_04372"/>
<dbReference type="InterPro" id="IPR027417">
    <property type="entry name" value="P-loop_NTPase"/>
</dbReference>
<dbReference type="AlphaFoldDB" id="W7C389"/>
<keyword evidence="11" id="KW-1185">Reference proteome</keyword>
<dbReference type="PATRIC" id="fig|1265820.5.peg.864"/>
<dbReference type="EC" id="2.7.10.2" evidence="2"/>
<dbReference type="Proteomes" id="UP000019254">
    <property type="component" value="Unassembled WGS sequence"/>
</dbReference>
<dbReference type="GO" id="GO:0005524">
    <property type="term" value="F:ATP binding"/>
    <property type="evidence" value="ECO:0007669"/>
    <property type="project" value="UniProtKB-KW"/>
</dbReference>
<evidence type="ECO:0000256" key="6">
    <source>
        <dbReference type="ARBA" id="ARBA00022840"/>
    </source>
</evidence>
<dbReference type="InterPro" id="IPR025669">
    <property type="entry name" value="AAA_dom"/>
</dbReference>